<gene>
    <name evidence="5" type="ORF">C7H83_04005</name>
</gene>
<dbReference type="Pfam" id="PF12833">
    <property type="entry name" value="HTH_18"/>
    <property type="match status" value="1"/>
</dbReference>
<dbReference type="GO" id="GO:0003700">
    <property type="term" value="F:DNA-binding transcription factor activity"/>
    <property type="evidence" value="ECO:0007669"/>
    <property type="project" value="InterPro"/>
</dbReference>
<evidence type="ECO:0000313" key="5">
    <source>
        <dbReference type="EMBL" id="AYW49706.1"/>
    </source>
</evidence>
<dbReference type="Pfam" id="PF02311">
    <property type="entry name" value="AraC_binding"/>
    <property type="match status" value="1"/>
</dbReference>
<dbReference type="SUPFAM" id="SSF46689">
    <property type="entry name" value="Homeodomain-like"/>
    <property type="match status" value="2"/>
</dbReference>
<dbReference type="InterPro" id="IPR009057">
    <property type="entry name" value="Homeodomain-like_sf"/>
</dbReference>
<dbReference type="AlphaFoldDB" id="A0A3G5FH90"/>
<dbReference type="SMART" id="SM00342">
    <property type="entry name" value="HTH_ARAC"/>
    <property type="match status" value="1"/>
</dbReference>
<keyword evidence="1" id="KW-0805">Transcription regulation</keyword>
<keyword evidence="2" id="KW-0238">DNA-binding</keyword>
<dbReference type="InterPro" id="IPR014710">
    <property type="entry name" value="RmlC-like_jellyroll"/>
</dbReference>
<organism evidence="5 6">
    <name type="scientific">Tetragenococcus halophilus</name>
    <name type="common">Pediococcus halophilus</name>
    <dbReference type="NCBI Taxonomy" id="51669"/>
    <lineage>
        <taxon>Bacteria</taxon>
        <taxon>Bacillati</taxon>
        <taxon>Bacillota</taxon>
        <taxon>Bacilli</taxon>
        <taxon>Lactobacillales</taxon>
        <taxon>Enterococcaceae</taxon>
        <taxon>Tetragenococcus</taxon>
    </lineage>
</organism>
<dbReference type="InterPro" id="IPR018060">
    <property type="entry name" value="HTH_AraC"/>
</dbReference>
<evidence type="ECO:0000256" key="3">
    <source>
        <dbReference type="ARBA" id="ARBA00023163"/>
    </source>
</evidence>
<dbReference type="Gene3D" id="2.60.120.10">
    <property type="entry name" value="Jelly Rolls"/>
    <property type="match status" value="1"/>
</dbReference>
<dbReference type="PROSITE" id="PS01124">
    <property type="entry name" value="HTH_ARAC_FAMILY_2"/>
    <property type="match status" value="1"/>
</dbReference>
<evidence type="ECO:0000256" key="2">
    <source>
        <dbReference type="ARBA" id="ARBA00023125"/>
    </source>
</evidence>
<evidence type="ECO:0000313" key="6">
    <source>
        <dbReference type="Proteomes" id="UP000280475"/>
    </source>
</evidence>
<evidence type="ECO:0000259" key="4">
    <source>
        <dbReference type="PROSITE" id="PS01124"/>
    </source>
</evidence>
<dbReference type="EMBL" id="CP027768">
    <property type="protein sequence ID" value="AYW49706.1"/>
    <property type="molecule type" value="Genomic_DNA"/>
</dbReference>
<dbReference type="GO" id="GO:0043565">
    <property type="term" value="F:sequence-specific DNA binding"/>
    <property type="evidence" value="ECO:0007669"/>
    <property type="project" value="InterPro"/>
</dbReference>
<dbReference type="InterPro" id="IPR003313">
    <property type="entry name" value="AraC-bd"/>
</dbReference>
<reference evidence="5 6" key="1">
    <citation type="journal article" date="2012" name="Int. J. Syst. Evol. Microbiol.">
        <title>Characterization of Tetragenococcus strains from sugar thick juice reveals a novel species, Tetragenococcus osmophilus sp. nov., and divides Tetragenococcus halophilus into two subspecies, T. halophilus subsp. halophilus subsp. nov. and T. halophilus subsp. flandriensis subsp. nov.</title>
        <authorList>
            <person name="Juste A."/>
            <person name="Van Trappen S."/>
            <person name="Verreth C."/>
            <person name="Cleenwerck I."/>
            <person name="De Vos P."/>
            <person name="Lievens B."/>
            <person name="Willems K.A."/>
        </authorList>
    </citation>
    <scope>NUCLEOTIDE SEQUENCE [LARGE SCALE GENOMIC DNA]</scope>
    <source>
        <strain evidence="5 6">LMG 26042</strain>
    </source>
</reference>
<dbReference type="PANTHER" id="PTHR43280:SF28">
    <property type="entry name" value="HTH-TYPE TRANSCRIPTIONAL ACTIVATOR RHAS"/>
    <property type="match status" value="1"/>
</dbReference>
<name>A0A3G5FH90_TETHA</name>
<dbReference type="PANTHER" id="PTHR43280">
    <property type="entry name" value="ARAC-FAMILY TRANSCRIPTIONAL REGULATOR"/>
    <property type="match status" value="1"/>
</dbReference>
<dbReference type="Proteomes" id="UP000280475">
    <property type="component" value="Chromosome"/>
</dbReference>
<dbReference type="Gene3D" id="1.10.10.60">
    <property type="entry name" value="Homeodomain-like"/>
    <property type="match status" value="2"/>
</dbReference>
<evidence type="ECO:0000256" key="1">
    <source>
        <dbReference type="ARBA" id="ARBA00023015"/>
    </source>
</evidence>
<dbReference type="InterPro" id="IPR011051">
    <property type="entry name" value="RmlC_Cupin_sf"/>
</dbReference>
<accession>A0A3G5FH90</accession>
<proteinExistence type="predicted"/>
<feature type="domain" description="HTH araC/xylS-type" evidence="4">
    <location>
        <begin position="184"/>
        <end position="282"/>
    </location>
</feature>
<dbReference type="SUPFAM" id="SSF51182">
    <property type="entry name" value="RmlC-like cupins"/>
    <property type="match status" value="1"/>
</dbReference>
<protein>
    <submittedName>
        <fullName evidence="5">AraC family transcriptional regulator</fullName>
    </submittedName>
</protein>
<sequence>MTIMKEREDMLMTQHEMITPNKNYPFKLFEFNSEDSSRLILPHWHNSIEILLCLEGVLEIRLSQSTFHLTEGGVYLINSNIIHSTRTPRPGHVFVLQVPLEFVQQCTENNYGKKIYFQDDLSNNNKIQQNLLAVRQLDMRNDLSSHALVFAKVYELFSRLLATEVINGPIIKEAETVKKLGQLSEINTFIKKHYQENLTLEAVATQFNYNASYFSRFYKRFMGISFVEYLNSVRINAAYKLLLETDMRIIDIANASGFGNVKSFYLMFKKQFQLSPQQYRKKQGK</sequence>
<keyword evidence="3" id="KW-0804">Transcription</keyword>